<dbReference type="InterPro" id="IPR001387">
    <property type="entry name" value="Cro/C1-type_HTH"/>
</dbReference>
<dbReference type="SUPFAM" id="SSF47413">
    <property type="entry name" value="lambda repressor-like DNA-binding domains"/>
    <property type="match status" value="1"/>
</dbReference>
<dbReference type="InterPro" id="IPR010982">
    <property type="entry name" value="Lambda_DNA-bd_dom_sf"/>
</dbReference>
<dbReference type="eggNOG" id="COG1396">
    <property type="taxonomic scope" value="Bacteria"/>
</dbReference>
<dbReference type="Proteomes" id="UP000002166">
    <property type="component" value="Chromosome"/>
</dbReference>
<dbReference type="PROSITE" id="PS50943">
    <property type="entry name" value="HTH_CROC1"/>
    <property type="match status" value="1"/>
</dbReference>
<dbReference type="Pfam" id="PF01381">
    <property type="entry name" value="HTH_3"/>
    <property type="match status" value="1"/>
</dbReference>
<accession>B1MX99</accession>
<sequence length="123" mass="13680">MSKTADRIKLLRKQKQLTQSELANIISASRMAIANYETNRNTPSLGMLSLIAEALNTTTDYLQGKTDSPVRNLSQEALPTHPNATRVDLADKQLILSYEGQDLSDDYKQAIFAVLKTMHDGNK</sequence>
<protein>
    <submittedName>
        <fullName evidence="3">Transcriptional regulator</fullName>
    </submittedName>
</protein>
<name>B1MX99_LEUCK</name>
<dbReference type="GO" id="GO:0003677">
    <property type="term" value="F:DNA binding"/>
    <property type="evidence" value="ECO:0007669"/>
    <property type="project" value="UniProtKB-KW"/>
</dbReference>
<dbReference type="EMBL" id="DQ489736">
    <property type="protein sequence ID" value="ACA82151.1"/>
    <property type="molecule type" value="Genomic_DNA"/>
</dbReference>
<dbReference type="AlphaFoldDB" id="B1MX99"/>
<dbReference type="RefSeq" id="WP_004907438.1">
    <property type="nucleotide sequence ID" value="NC_010471.1"/>
</dbReference>
<dbReference type="Gene3D" id="1.10.260.40">
    <property type="entry name" value="lambda repressor-like DNA-binding domains"/>
    <property type="match status" value="1"/>
</dbReference>
<keyword evidence="1" id="KW-0238">DNA-binding</keyword>
<reference evidence="3 4" key="1">
    <citation type="journal article" date="2008" name="J. Bacteriol.">
        <title>Complete genome sequence of Leuconostoc citreum KM20.</title>
        <authorList>
            <person name="Kim J.F."/>
            <person name="Jeong H."/>
            <person name="Lee J.-S."/>
            <person name="Choi S.-H."/>
            <person name="Ha M."/>
            <person name="Hur C.-G."/>
            <person name="Kim J.-S."/>
            <person name="Lee S."/>
            <person name="Park H.-S."/>
            <person name="Park Y.-H."/>
            <person name="Oh T.K."/>
        </authorList>
    </citation>
    <scope>NUCLEOTIDE SEQUENCE [LARGE SCALE GENOMIC DNA]</scope>
    <source>
        <strain evidence="3 4">KM20</strain>
    </source>
</reference>
<dbReference type="SMART" id="SM00530">
    <property type="entry name" value="HTH_XRE"/>
    <property type="match status" value="1"/>
</dbReference>
<dbReference type="PANTHER" id="PTHR46558">
    <property type="entry name" value="TRACRIPTIONAL REGULATORY PROTEIN-RELATED-RELATED"/>
    <property type="match status" value="1"/>
</dbReference>
<evidence type="ECO:0000259" key="2">
    <source>
        <dbReference type="PROSITE" id="PS50943"/>
    </source>
</evidence>
<evidence type="ECO:0000256" key="1">
    <source>
        <dbReference type="ARBA" id="ARBA00023125"/>
    </source>
</evidence>
<gene>
    <name evidence="3" type="ordered locus">LCK_00318</name>
</gene>
<dbReference type="PANTHER" id="PTHR46558:SF11">
    <property type="entry name" value="HTH-TYPE TRANSCRIPTIONAL REGULATOR XRE"/>
    <property type="match status" value="1"/>
</dbReference>
<keyword evidence="4" id="KW-1185">Reference proteome</keyword>
<proteinExistence type="predicted"/>
<organism evidence="3 4">
    <name type="scientific">Leuconostoc citreum (strain KM20)</name>
    <dbReference type="NCBI Taxonomy" id="349519"/>
    <lineage>
        <taxon>Bacteria</taxon>
        <taxon>Bacillati</taxon>
        <taxon>Bacillota</taxon>
        <taxon>Bacilli</taxon>
        <taxon>Lactobacillales</taxon>
        <taxon>Lactobacillaceae</taxon>
        <taxon>Leuconostoc</taxon>
    </lineage>
</organism>
<dbReference type="CDD" id="cd00093">
    <property type="entry name" value="HTH_XRE"/>
    <property type="match status" value="1"/>
</dbReference>
<evidence type="ECO:0000313" key="4">
    <source>
        <dbReference type="Proteomes" id="UP000002166"/>
    </source>
</evidence>
<dbReference type="HOGENOM" id="CLU_066192_4_0_9"/>
<feature type="domain" description="HTH cro/C1-type" evidence="2">
    <location>
        <begin position="8"/>
        <end position="62"/>
    </location>
</feature>
<dbReference type="KEGG" id="lci:LCK_00318"/>
<evidence type="ECO:0000313" key="3">
    <source>
        <dbReference type="EMBL" id="ACA82151.1"/>
    </source>
</evidence>
<dbReference type="OrthoDB" id="9805856at2"/>